<reference evidence="3 5" key="2">
    <citation type="journal article" date="2018" name="Plant J.">
        <title>The Physcomitrella patens chromosome-scale assembly reveals moss genome structure and evolution.</title>
        <authorList>
            <person name="Lang D."/>
            <person name="Ullrich K.K."/>
            <person name="Murat F."/>
            <person name="Fuchs J."/>
            <person name="Jenkins J."/>
            <person name="Haas F.B."/>
            <person name="Piednoel M."/>
            <person name="Gundlach H."/>
            <person name="Van Bel M."/>
            <person name="Meyberg R."/>
            <person name="Vives C."/>
            <person name="Morata J."/>
            <person name="Symeonidi A."/>
            <person name="Hiss M."/>
            <person name="Muchero W."/>
            <person name="Kamisugi Y."/>
            <person name="Saleh O."/>
            <person name="Blanc G."/>
            <person name="Decker E.L."/>
            <person name="van Gessel N."/>
            <person name="Grimwood J."/>
            <person name="Hayes R.D."/>
            <person name="Graham S.W."/>
            <person name="Gunter L.E."/>
            <person name="McDaniel S.F."/>
            <person name="Hoernstein S.N.W."/>
            <person name="Larsson A."/>
            <person name="Li F.W."/>
            <person name="Perroud P.F."/>
            <person name="Phillips J."/>
            <person name="Ranjan P."/>
            <person name="Rokshar D.S."/>
            <person name="Rothfels C.J."/>
            <person name="Schneider L."/>
            <person name="Shu S."/>
            <person name="Stevenson D.W."/>
            <person name="Thummler F."/>
            <person name="Tillich M."/>
            <person name="Villarreal Aguilar J.C."/>
            <person name="Widiez T."/>
            <person name="Wong G.K."/>
            <person name="Wymore A."/>
            <person name="Zhang Y."/>
            <person name="Zimmer A.D."/>
            <person name="Quatrano R.S."/>
            <person name="Mayer K.F.X."/>
            <person name="Goodstein D."/>
            <person name="Casacuberta J.M."/>
            <person name="Vandepoele K."/>
            <person name="Reski R."/>
            <person name="Cuming A.C."/>
            <person name="Tuskan G.A."/>
            <person name="Maumus F."/>
            <person name="Salse J."/>
            <person name="Schmutz J."/>
            <person name="Rensing S.A."/>
        </authorList>
    </citation>
    <scope>NUCLEOTIDE SEQUENCE [LARGE SCALE GENOMIC DNA]</scope>
    <source>
        <strain evidence="4 5">cv. Gransden 2004</strain>
    </source>
</reference>
<dbReference type="OMA" id="FRARNPM"/>
<dbReference type="EMBL" id="ABEU02000001">
    <property type="protein sequence ID" value="PNR62740.1"/>
    <property type="molecule type" value="Genomic_DNA"/>
</dbReference>
<organism evidence="3">
    <name type="scientific">Physcomitrium patens</name>
    <name type="common">Spreading-leaved earth moss</name>
    <name type="synonym">Physcomitrella patens</name>
    <dbReference type="NCBI Taxonomy" id="3218"/>
    <lineage>
        <taxon>Eukaryota</taxon>
        <taxon>Viridiplantae</taxon>
        <taxon>Streptophyta</taxon>
        <taxon>Embryophyta</taxon>
        <taxon>Bryophyta</taxon>
        <taxon>Bryophytina</taxon>
        <taxon>Bryopsida</taxon>
        <taxon>Funariidae</taxon>
        <taxon>Funariales</taxon>
        <taxon>Funariaceae</taxon>
        <taxon>Physcomitrium</taxon>
    </lineage>
</organism>
<name>A0A2K1L9N2_PHYPA</name>
<dbReference type="Proteomes" id="UP000006727">
    <property type="component" value="Chromosome 1"/>
</dbReference>
<dbReference type="PANTHER" id="PTHR35756:SF1">
    <property type="entry name" value="OS05G0337400 PROTEIN"/>
    <property type="match status" value="1"/>
</dbReference>
<dbReference type="GeneID" id="112281054"/>
<evidence type="ECO:0000313" key="5">
    <source>
        <dbReference type="Proteomes" id="UP000006727"/>
    </source>
</evidence>
<reference evidence="3 5" key="1">
    <citation type="journal article" date="2008" name="Science">
        <title>The Physcomitrella genome reveals evolutionary insights into the conquest of land by plants.</title>
        <authorList>
            <person name="Rensing S."/>
            <person name="Lang D."/>
            <person name="Zimmer A."/>
            <person name="Terry A."/>
            <person name="Salamov A."/>
            <person name="Shapiro H."/>
            <person name="Nishiyama T."/>
            <person name="Perroud P.-F."/>
            <person name="Lindquist E."/>
            <person name="Kamisugi Y."/>
            <person name="Tanahashi T."/>
            <person name="Sakakibara K."/>
            <person name="Fujita T."/>
            <person name="Oishi K."/>
            <person name="Shin-I T."/>
            <person name="Kuroki Y."/>
            <person name="Toyoda A."/>
            <person name="Suzuki Y."/>
            <person name="Hashimoto A."/>
            <person name="Yamaguchi K."/>
            <person name="Sugano A."/>
            <person name="Kohara Y."/>
            <person name="Fujiyama A."/>
            <person name="Anterola A."/>
            <person name="Aoki S."/>
            <person name="Ashton N."/>
            <person name="Barbazuk W.B."/>
            <person name="Barker E."/>
            <person name="Bennetzen J."/>
            <person name="Bezanilla M."/>
            <person name="Blankenship R."/>
            <person name="Cho S.H."/>
            <person name="Dutcher S."/>
            <person name="Estelle M."/>
            <person name="Fawcett J.A."/>
            <person name="Gundlach H."/>
            <person name="Hanada K."/>
            <person name="Heyl A."/>
            <person name="Hicks K.A."/>
            <person name="Hugh J."/>
            <person name="Lohr M."/>
            <person name="Mayer K."/>
            <person name="Melkozernov A."/>
            <person name="Murata T."/>
            <person name="Nelson D."/>
            <person name="Pils B."/>
            <person name="Prigge M."/>
            <person name="Reiss B."/>
            <person name="Renner T."/>
            <person name="Rombauts S."/>
            <person name="Rushton P."/>
            <person name="Sanderfoot A."/>
            <person name="Schween G."/>
            <person name="Shiu S.-H."/>
            <person name="Stueber K."/>
            <person name="Theodoulou F.L."/>
            <person name="Tu H."/>
            <person name="Van de Peer Y."/>
            <person name="Verrier P.J."/>
            <person name="Waters E."/>
            <person name="Wood A."/>
            <person name="Yang L."/>
            <person name="Cove D."/>
            <person name="Cuming A."/>
            <person name="Hasebe M."/>
            <person name="Lucas S."/>
            <person name="Mishler D.B."/>
            <person name="Reski R."/>
            <person name="Grigoriev I."/>
            <person name="Quatrano R.S."/>
            <person name="Boore J.L."/>
        </authorList>
    </citation>
    <scope>NUCLEOTIDE SEQUENCE [LARGE SCALE GENOMIC DNA]</scope>
    <source>
        <strain evidence="4 5">cv. Gransden 2004</strain>
    </source>
</reference>
<keyword evidence="5" id="KW-1185">Reference proteome</keyword>
<proteinExistence type="predicted"/>
<dbReference type="EnsemblPlants" id="Pp3c1_25290V3.2">
    <property type="protein sequence ID" value="Pp3c1_25290V3.2"/>
    <property type="gene ID" value="Pp3c1_25290"/>
</dbReference>
<dbReference type="OrthoDB" id="1935207at2759"/>
<dbReference type="PANTHER" id="PTHR35756">
    <property type="entry name" value="OS05G0337400 PROTEIN"/>
    <property type="match status" value="1"/>
</dbReference>
<evidence type="ECO:0000313" key="4">
    <source>
        <dbReference type="EnsemblPlants" id="Pp3c1_25290V3.1"/>
    </source>
</evidence>
<gene>
    <name evidence="4" type="primary">LOC112281054</name>
    <name evidence="3" type="ORF">PHYPA_001164</name>
</gene>
<dbReference type="STRING" id="3218.A0A2K1L9N2"/>
<evidence type="ECO:0000313" key="3">
    <source>
        <dbReference type="EMBL" id="PNR62740.1"/>
    </source>
</evidence>
<feature type="region of interest" description="Disordered" evidence="1">
    <location>
        <begin position="173"/>
        <end position="198"/>
    </location>
</feature>
<evidence type="ECO:0000259" key="2">
    <source>
        <dbReference type="Pfam" id="PF00403"/>
    </source>
</evidence>
<feature type="domain" description="HMA" evidence="2">
    <location>
        <begin position="107"/>
        <end position="163"/>
    </location>
</feature>
<dbReference type="Gramene" id="Pp3c1_25290V3.1">
    <property type="protein sequence ID" value="Pp3c1_25290V3.1"/>
    <property type="gene ID" value="Pp3c1_25290"/>
</dbReference>
<accession>A0A2K1L9N2</accession>
<sequence length="198" mass="20562">MAAAACQMMSLKVAQSPRVALDNQAMRGCKAALSSASLGCSRGVVYTLGARLRAVGGDSWGYKSSCCRKFVVSAAVAEPASAIQAESGAPAEGLSMHFKAEGSMNENSISKVTKALEGIEGVSQIKVYVEEGAATVELVKQTDIQATGVASSLVETIVQAGFKIQALSLGFDDDGGDDDEFIDYDPSSFSEEEEATAE</sequence>
<dbReference type="GO" id="GO:0046872">
    <property type="term" value="F:metal ion binding"/>
    <property type="evidence" value="ECO:0007669"/>
    <property type="project" value="InterPro"/>
</dbReference>
<dbReference type="AlphaFoldDB" id="A0A2K1L9N2"/>
<dbReference type="Gramene" id="Pp3c1_25290V3.2">
    <property type="protein sequence ID" value="Pp3c1_25290V3.2"/>
    <property type="gene ID" value="Pp3c1_25290"/>
</dbReference>
<evidence type="ECO:0000256" key="1">
    <source>
        <dbReference type="SAM" id="MobiDB-lite"/>
    </source>
</evidence>
<feature type="compositionally biased region" description="Acidic residues" evidence="1">
    <location>
        <begin position="173"/>
        <end position="183"/>
    </location>
</feature>
<dbReference type="Gene3D" id="3.30.70.100">
    <property type="match status" value="1"/>
</dbReference>
<dbReference type="InterPro" id="IPR006121">
    <property type="entry name" value="HMA_dom"/>
</dbReference>
<dbReference type="SUPFAM" id="SSF55008">
    <property type="entry name" value="HMA, heavy metal-associated domain"/>
    <property type="match status" value="1"/>
</dbReference>
<dbReference type="EnsemblPlants" id="Pp3c1_25290V3.1">
    <property type="protein sequence ID" value="Pp3c1_25290V3.1"/>
    <property type="gene ID" value="Pp3c1_25290"/>
</dbReference>
<protein>
    <recommendedName>
        <fullName evidence="2">HMA domain-containing protein</fullName>
    </recommendedName>
</protein>
<dbReference type="PaxDb" id="3218-PP1S59_11V6.1"/>
<dbReference type="Pfam" id="PF00403">
    <property type="entry name" value="HMA"/>
    <property type="match status" value="1"/>
</dbReference>
<reference evidence="4" key="3">
    <citation type="submission" date="2020-12" db="UniProtKB">
        <authorList>
            <consortium name="EnsemblPlants"/>
        </authorList>
    </citation>
    <scope>IDENTIFICATION</scope>
</reference>
<dbReference type="RefSeq" id="XP_024373020.1">
    <property type="nucleotide sequence ID" value="XM_024517252.2"/>
</dbReference>
<dbReference type="CDD" id="cd00371">
    <property type="entry name" value="HMA"/>
    <property type="match status" value="1"/>
</dbReference>
<dbReference type="InterPro" id="IPR036163">
    <property type="entry name" value="HMA_dom_sf"/>
</dbReference>